<dbReference type="EMBL" id="MU254074">
    <property type="protein sequence ID" value="KAG9242431.1"/>
    <property type="molecule type" value="Genomic_DNA"/>
</dbReference>
<name>A0A9P8CEL4_9HELO</name>
<dbReference type="SUPFAM" id="SSF52151">
    <property type="entry name" value="FabD/lysophospholipase-like"/>
    <property type="match status" value="1"/>
</dbReference>
<dbReference type="OrthoDB" id="1658288at2759"/>
<reference evidence="4" key="1">
    <citation type="journal article" date="2021" name="IMA Fungus">
        <title>Genomic characterization of three marine fungi, including Emericellopsis atlantica sp. nov. with signatures of a generalist lifestyle and marine biomass degradation.</title>
        <authorList>
            <person name="Hagestad O.C."/>
            <person name="Hou L."/>
            <person name="Andersen J.H."/>
            <person name="Hansen E.H."/>
            <person name="Altermark B."/>
            <person name="Li C."/>
            <person name="Kuhnert E."/>
            <person name="Cox R.J."/>
            <person name="Crous P.W."/>
            <person name="Spatafora J.W."/>
            <person name="Lail K."/>
            <person name="Amirebrahimi M."/>
            <person name="Lipzen A."/>
            <person name="Pangilinan J."/>
            <person name="Andreopoulos W."/>
            <person name="Hayes R.D."/>
            <person name="Ng V."/>
            <person name="Grigoriev I.V."/>
            <person name="Jackson S.A."/>
            <person name="Sutton T.D.S."/>
            <person name="Dobson A.D.W."/>
            <person name="Rama T."/>
        </authorList>
    </citation>
    <scope>NUCLEOTIDE SEQUENCE</scope>
    <source>
        <strain evidence="4">TRa3180A</strain>
    </source>
</reference>
<keyword evidence="5" id="KW-1185">Reference proteome</keyword>
<evidence type="ECO:0000256" key="2">
    <source>
        <dbReference type="PROSITE-ProRule" id="PRU01161"/>
    </source>
</evidence>
<dbReference type="Gene3D" id="3.40.1090.10">
    <property type="entry name" value="Cytosolic phospholipase A2 catalytic domain"/>
    <property type="match status" value="1"/>
</dbReference>
<feature type="domain" description="PNPLA" evidence="3">
    <location>
        <begin position="1"/>
        <end position="137"/>
    </location>
</feature>
<feature type="short sequence motif" description="DGA/G" evidence="2">
    <location>
        <begin position="124"/>
        <end position="126"/>
    </location>
</feature>
<dbReference type="InterPro" id="IPR016035">
    <property type="entry name" value="Acyl_Trfase/lysoPLipase"/>
</dbReference>
<evidence type="ECO:0000259" key="3">
    <source>
        <dbReference type="PROSITE" id="PS51635"/>
    </source>
</evidence>
<dbReference type="Proteomes" id="UP000887226">
    <property type="component" value="Unassembled WGS sequence"/>
</dbReference>
<gene>
    <name evidence="4" type="ORF">BJ878DRAFT_555433</name>
</gene>
<accession>A0A9P8CEL4</accession>
<dbReference type="PROSITE" id="PS51635">
    <property type="entry name" value="PNPLA"/>
    <property type="match status" value="1"/>
</dbReference>
<comment type="caution">
    <text evidence="2">Lacks conserved residue(s) required for the propagation of feature annotation.</text>
</comment>
<dbReference type="InterPro" id="IPR002641">
    <property type="entry name" value="PNPLA_dom"/>
</dbReference>
<proteinExistence type="predicted"/>
<evidence type="ECO:0000313" key="5">
    <source>
        <dbReference type="Proteomes" id="UP000887226"/>
    </source>
</evidence>
<evidence type="ECO:0000256" key="1">
    <source>
        <dbReference type="ARBA" id="ARBA00023098"/>
    </source>
</evidence>
<evidence type="ECO:0000313" key="4">
    <source>
        <dbReference type="EMBL" id="KAG9242431.1"/>
    </source>
</evidence>
<dbReference type="AlphaFoldDB" id="A0A9P8CEL4"/>
<sequence length="256" mass="27998">MSIHDCIDAYLSLSDSIFQKKRHRVTVKGDIQGRFDSDELARAVQEVISAQGLPTDTLLKDISESACKVKETSETVCLMSSPSPRGRSDLLDSVKIWGACGATSAASLLFDAIAVCRYGGEFVDGATGANNPVGGVKPGPTTMGATTAGWEDQTSGVNRHRYPLKSFRNDALHIGKTLVAIATETEQMAERFHRDKTHLDDTDDTSGSAWIASWKRLEWSSRRSERSLRRPWDYVGSRGVLKQMQACANNIAGREC</sequence>
<keyword evidence="1" id="KW-0443">Lipid metabolism</keyword>
<comment type="caution">
    <text evidence="4">The sequence shown here is derived from an EMBL/GenBank/DDBJ whole genome shotgun (WGS) entry which is preliminary data.</text>
</comment>
<organism evidence="4 5">
    <name type="scientific">Calycina marina</name>
    <dbReference type="NCBI Taxonomy" id="1763456"/>
    <lineage>
        <taxon>Eukaryota</taxon>
        <taxon>Fungi</taxon>
        <taxon>Dikarya</taxon>
        <taxon>Ascomycota</taxon>
        <taxon>Pezizomycotina</taxon>
        <taxon>Leotiomycetes</taxon>
        <taxon>Helotiales</taxon>
        <taxon>Pezizellaceae</taxon>
        <taxon>Calycina</taxon>
    </lineage>
</organism>
<protein>
    <submittedName>
        <fullName evidence="4">Phospholipase</fullName>
    </submittedName>
</protein>
<dbReference type="GO" id="GO:0046486">
    <property type="term" value="P:glycerolipid metabolic process"/>
    <property type="evidence" value="ECO:0007669"/>
    <property type="project" value="UniProtKB-ARBA"/>
</dbReference>